<dbReference type="EMBL" id="KI397486">
    <property type="protein sequence ID" value="ERM95417.1"/>
    <property type="molecule type" value="Genomic_DNA"/>
</dbReference>
<keyword evidence="5" id="KW-0677">Repeat</keyword>
<dbReference type="InterPro" id="IPR001611">
    <property type="entry name" value="Leu-rich_rpt"/>
</dbReference>
<keyword evidence="8" id="KW-0325">Glycoprotein</keyword>
<dbReference type="AlphaFoldDB" id="W1NI01"/>
<reference evidence="11" key="1">
    <citation type="journal article" date="2013" name="Science">
        <title>The Amborella genome and the evolution of flowering plants.</title>
        <authorList>
            <consortium name="Amborella Genome Project"/>
        </authorList>
    </citation>
    <scope>NUCLEOTIDE SEQUENCE [LARGE SCALE GENOMIC DNA]</scope>
</reference>
<evidence type="ECO:0000256" key="8">
    <source>
        <dbReference type="ARBA" id="ARBA00023180"/>
    </source>
</evidence>
<sequence length="165" mass="18178">MRIAIKTMGVRNYGYVSRENVESLDVVAKGETLEYNMTLDLVQSLDLSSNPLEGEIPEELTSLMALVFLNLSRNHLSGVIPEKIAKLKQLQSLDLSNNKLSGFILPTISSMTSLSSKGKHEPPPSVDRIGRSRNIFEFPGLDMSIGLGFGIGCWGTILLLFIRKP</sequence>
<dbReference type="PRINTS" id="PR00019">
    <property type="entry name" value="LEURICHRPT"/>
</dbReference>
<organism evidence="10 11">
    <name type="scientific">Amborella trichopoda</name>
    <dbReference type="NCBI Taxonomy" id="13333"/>
    <lineage>
        <taxon>Eukaryota</taxon>
        <taxon>Viridiplantae</taxon>
        <taxon>Streptophyta</taxon>
        <taxon>Embryophyta</taxon>
        <taxon>Tracheophyta</taxon>
        <taxon>Spermatophyta</taxon>
        <taxon>Magnoliopsida</taxon>
        <taxon>Amborellales</taxon>
        <taxon>Amborellaceae</taxon>
        <taxon>Amborella</taxon>
    </lineage>
</organism>
<name>W1NI01_AMBTC</name>
<dbReference type="HOGENOM" id="CLU_1613030_0_0_1"/>
<evidence type="ECO:0000256" key="6">
    <source>
        <dbReference type="ARBA" id="ARBA00022989"/>
    </source>
</evidence>
<dbReference type="Proteomes" id="UP000017836">
    <property type="component" value="Unassembled WGS sequence"/>
</dbReference>
<feature type="transmembrane region" description="Helical" evidence="9">
    <location>
        <begin position="141"/>
        <end position="162"/>
    </location>
</feature>
<keyword evidence="7 9" id="KW-0472">Membrane</keyword>
<dbReference type="Pfam" id="PF13855">
    <property type="entry name" value="LRR_8"/>
    <property type="match status" value="1"/>
</dbReference>
<dbReference type="Gramene" id="ERM95417">
    <property type="protein sequence ID" value="ERM95417"/>
    <property type="gene ID" value="AMTR_s00008p00241420"/>
</dbReference>
<evidence type="ECO:0000256" key="5">
    <source>
        <dbReference type="ARBA" id="ARBA00022737"/>
    </source>
</evidence>
<dbReference type="Pfam" id="PF00560">
    <property type="entry name" value="LRR_1"/>
    <property type="match status" value="1"/>
</dbReference>
<keyword evidence="11" id="KW-1185">Reference proteome</keyword>
<gene>
    <name evidence="10" type="ORF">AMTR_s00008p00241420</name>
</gene>
<comment type="subcellular location">
    <subcellularLocation>
        <location evidence="1">Membrane</location>
        <topology evidence="1">Single-pass type I membrane protein</topology>
    </subcellularLocation>
</comment>
<dbReference type="SUPFAM" id="SSF52058">
    <property type="entry name" value="L domain-like"/>
    <property type="match status" value="1"/>
</dbReference>
<dbReference type="PANTHER" id="PTHR48063">
    <property type="entry name" value="LRR RECEPTOR-LIKE KINASE"/>
    <property type="match status" value="1"/>
</dbReference>
<evidence type="ECO:0000256" key="9">
    <source>
        <dbReference type="SAM" id="Phobius"/>
    </source>
</evidence>
<evidence type="ECO:0000313" key="11">
    <source>
        <dbReference type="Proteomes" id="UP000017836"/>
    </source>
</evidence>
<protein>
    <submittedName>
        <fullName evidence="10">Uncharacterized protein</fullName>
    </submittedName>
</protein>
<dbReference type="Gene3D" id="3.80.10.10">
    <property type="entry name" value="Ribonuclease Inhibitor"/>
    <property type="match status" value="1"/>
</dbReference>
<keyword evidence="2" id="KW-0433">Leucine-rich repeat</keyword>
<dbReference type="FunFam" id="3.80.10.10:FF:000383">
    <property type="entry name" value="Leucine-rich repeat receptor protein kinase EMS1"/>
    <property type="match status" value="1"/>
</dbReference>
<dbReference type="eggNOG" id="KOG0619">
    <property type="taxonomic scope" value="Eukaryota"/>
</dbReference>
<dbReference type="InterPro" id="IPR032675">
    <property type="entry name" value="LRR_dom_sf"/>
</dbReference>
<evidence type="ECO:0000256" key="2">
    <source>
        <dbReference type="ARBA" id="ARBA00022614"/>
    </source>
</evidence>
<proteinExistence type="predicted"/>
<evidence type="ECO:0000256" key="1">
    <source>
        <dbReference type="ARBA" id="ARBA00004479"/>
    </source>
</evidence>
<evidence type="ECO:0000256" key="4">
    <source>
        <dbReference type="ARBA" id="ARBA00022729"/>
    </source>
</evidence>
<keyword evidence="3 9" id="KW-0812">Transmembrane</keyword>
<dbReference type="GO" id="GO:0016020">
    <property type="term" value="C:membrane"/>
    <property type="evidence" value="ECO:0007669"/>
    <property type="project" value="UniProtKB-SubCell"/>
</dbReference>
<evidence type="ECO:0000313" key="10">
    <source>
        <dbReference type="EMBL" id="ERM95417.1"/>
    </source>
</evidence>
<dbReference type="STRING" id="13333.W1NI01"/>
<keyword evidence="4" id="KW-0732">Signal</keyword>
<keyword evidence="6 9" id="KW-1133">Transmembrane helix</keyword>
<dbReference type="PANTHER" id="PTHR48063:SF112">
    <property type="entry name" value="RECEPTOR LIKE PROTEIN 30-LIKE"/>
    <property type="match status" value="1"/>
</dbReference>
<evidence type="ECO:0000256" key="7">
    <source>
        <dbReference type="ARBA" id="ARBA00023136"/>
    </source>
</evidence>
<dbReference type="InterPro" id="IPR046956">
    <property type="entry name" value="RLP23-like"/>
</dbReference>
<accession>W1NI01</accession>
<evidence type="ECO:0000256" key="3">
    <source>
        <dbReference type="ARBA" id="ARBA00022692"/>
    </source>
</evidence>